<dbReference type="GO" id="GO:0007015">
    <property type="term" value="P:actin filament organization"/>
    <property type="evidence" value="ECO:0007669"/>
    <property type="project" value="InterPro"/>
</dbReference>
<dbReference type="CTD" id="31359"/>
<gene>
    <name evidence="7" type="primary">LOC112680608</name>
</gene>
<dbReference type="AlphaFoldDB" id="A0A8B8F6V2"/>
<dbReference type="GO" id="GO:0005829">
    <property type="term" value="C:cytosol"/>
    <property type="evidence" value="ECO:0007669"/>
    <property type="project" value="TreeGrafter"/>
</dbReference>
<evidence type="ECO:0000313" key="6">
    <source>
        <dbReference type="Proteomes" id="UP000694846"/>
    </source>
</evidence>
<dbReference type="PANTHER" id="PTHR20940:SF1">
    <property type="entry name" value="CIBOULOT, ISOFORM A"/>
    <property type="match status" value="1"/>
</dbReference>
<dbReference type="FunFam" id="1.20.5.520:FF:000001">
    <property type="entry name" value="Thymosin beta"/>
    <property type="match status" value="2"/>
</dbReference>
<dbReference type="Pfam" id="PF01290">
    <property type="entry name" value="Thymosin"/>
    <property type="match status" value="4"/>
</dbReference>
<evidence type="ECO:0000256" key="5">
    <source>
        <dbReference type="SAM" id="MobiDB-lite"/>
    </source>
</evidence>
<dbReference type="GeneID" id="112680608"/>
<dbReference type="Gene3D" id="1.20.5.520">
    <property type="entry name" value="Single helix bin"/>
    <property type="match status" value="4"/>
</dbReference>
<evidence type="ECO:0000256" key="2">
    <source>
        <dbReference type="ARBA" id="ARBA00009511"/>
    </source>
</evidence>
<sequence>MMHDSRSGCCRYDGDRQRHPPSCQFSCDRPTRNTYRSSVLPPPSSCLIFLTSFVVGKLYQTDMSSPLLKDLPKVAFDLKSQLEGFNPDNMKKADTNEKIILPTAEDVQRERQHNDLIQGVNNFSADKLKRTDTLEKVILPNAQDVAAEKTQNAITEALIEGVGGFDTGKLKHTETLEKNPLPDKTVIEAEKEQQQLIAGIENFDTKKLKPTVTEEKNPLPTKEVIAEEKKA</sequence>
<dbReference type="GO" id="GO:0005856">
    <property type="term" value="C:cytoskeleton"/>
    <property type="evidence" value="ECO:0007669"/>
    <property type="project" value="UniProtKB-SubCell"/>
</dbReference>
<dbReference type="OrthoDB" id="2151618at2759"/>
<dbReference type="Proteomes" id="UP000694846">
    <property type="component" value="Unplaced"/>
</dbReference>
<evidence type="ECO:0000313" key="7">
    <source>
        <dbReference type="RefSeq" id="XP_025406549.1"/>
    </source>
</evidence>
<keyword evidence="4" id="KW-0206">Cytoskeleton</keyword>
<evidence type="ECO:0000256" key="1">
    <source>
        <dbReference type="ARBA" id="ARBA00004245"/>
    </source>
</evidence>
<reference evidence="7" key="1">
    <citation type="submission" date="2025-08" db="UniProtKB">
        <authorList>
            <consortium name="RefSeq"/>
        </authorList>
    </citation>
    <scope>IDENTIFICATION</scope>
    <source>
        <tissue evidence="7">Whole body</tissue>
    </source>
</reference>
<comment type="subcellular location">
    <subcellularLocation>
        <location evidence="1">Cytoplasm</location>
        <location evidence="1">Cytoskeleton</location>
    </subcellularLocation>
</comment>
<keyword evidence="6" id="KW-1185">Reference proteome</keyword>
<comment type="similarity">
    <text evidence="2">Belongs to the thymosin beta family.</text>
</comment>
<evidence type="ECO:0000256" key="4">
    <source>
        <dbReference type="ARBA" id="ARBA00023212"/>
    </source>
</evidence>
<keyword evidence="3" id="KW-0963">Cytoplasm</keyword>
<name>A0A8B8F6V2_9HEMI</name>
<feature type="compositionally biased region" description="Basic and acidic residues" evidence="5">
    <location>
        <begin position="1"/>
        <end position="18"/>
    </location>
</feature>
<feature type="region of interest" description="Disordered" evidence="5">
    <location>
        <begin position="1"/>
        <end position="20"/>
    </location>
</feature>
<dbReference type="PANTHER" id="PTHR20940">
    <property type="entry name" value="TETRA THYMOSIN"/>
    <property type="match status" value="1"/>
</dbReference>
<dbReference type="InterPro" id="IPR001152">
    <property type="entry name" value="Beta-thymosin"/>
</dbReference>
<dbReference type="RefSeq" id="XP_025406549.1">
    <property type="nucleotide sequence ID" value="XM_025550764.1"/>
</dbReference>
<organism evidence="6 7">
    <name type="scientific">Sipha flava</name>
    <name type="common">yellow sugarcane aphid</name>
    <dbReference type="NCBI Taxonomy" id="143950"/>
    <lineage>
        <taxon>Eukaryota</taxon>
        <taxon>Metazoa</taxon>
        <taxon>Ecdysozoa</taxon>
        <taxon>Arthropoda</taxon>
        <taxon>Hexapoda</taxon>
        <taxon>Insecta</taxon>
        <taxon>Pterygota</taxon>
        <taxon>Neoptera</taxon>
        <taxon>Paraneoptera</taxon>
        <taxon>Hemiptera</taxon>
        <taxon>Sternorrhyncha</taxon>
        <taxon>Aphidomorpha</taxon>
        <taxon>Aphidoidea</taxon>
        <taxon>Aphididae</taxon>
        <taxon>Sipha</taxon>
    </lineage>
</organism>
<dbReference type="GO" id="GO:0003785">
    <property type="term" value="F:actin monomer binding"/>
    <property type="evidence" value="ECO:0007669"/>
    <property type="project" value="InterPro"/>
</dbReference>
<accession>A0A8B8F6V2</accession>
<proteinExistence type="inferred from homology"/>
<protein>
    <submittedName>
        <fullName evidence="7">Thymosin beta isoform X1</fullName>
    </submittedName>
</protein>
<dbReference type="InterPro" id="IPR038386">
    <property type="entry name" value="Beta-thymosin_sf"/>
</dbReference>
<dbReference type="SMART" id="SM00152">
    <property type="entry name" value="THY"/>
    <property type="match status" value="4"/>
</dbReference>
<evidence type="ECO:0000256" key="3">
    <source>
        <dbReference type="ARBA" id="ARBA00022490"/>
    </source>
</evidence>